<dbReference type="EMBL" id="CP001365">
    <property type="protein sequence ID" value="ACM57331.1"/>
    <property type="molecule type" value="Genomic_DNA"/>
</dbReference>
<dbReference type="Gene3D" id="1.10.10.10">
    <property type="entry name" value="Winged helix-like DNA-binding domain superfamily/Winged helix DNA-binding domain"/>
    <property type="match status" value="1"/>
</dbReference>
<dbReference type="Pfam" id="PF24035">
    <property type="entry name" value="DUF7344"/>
    <property type="match status" value="1"/>
</dbReference>
<dbReference type="GeneID" id="31400831"/>
<dbReference type="HOGENOM" id="CLU_131305_2_0_2"/>
<protein>
    <recommendedName>
        <fullName evidence="1">DUF7344 domain-containing protein</fullName>
    </recommendedName>
</protein>
<evidence type="ECO:0000259" key="1">
    <source>
        <dbReference type="Pfam" id="PF24035"/>
    </source>
</evidence>
<reference evidence="2 3" key="1">
    <citation type="journal article" date="2016" name="Stand. Genomic Sci.">
        <title>Complete genome sequence of the Antarctic Halorubrum lacusprofundi type strain ACAM 34.</title>
        <authorList>
            <person name="Anderson I.J."/>
            <person name="DasSarma P."/>
            <person name="Lucas S."/>
            <person name="Copeland A."/>
            <person name="Lapidus A."/>
            <person name="Del Rio T.G."/>
            <person name="Tice H."/>
            <person name="Dalin E."/>
            <person name="Bruce D.C."/>
            <person name="Goodwin L."/>
            <person name="Pitluck S."/>
            <person name="Sims D."/>
            <person name="Brettin T.S."/>
            <person name="Detter J.C."/>
            <person name="Han C.S."/>
            <person name="Larimer F."/>
            <person name="Hauser L."/>
            <person name="Land M."/>
            <person name="Ivanova N."/>
            <person name="Richardson P."/>
            <person name="Cavicchioli R."/>
            <person name="DasSarma S."/>
            <person name="Woese C.R."/>
            <person name="Kyrpides N.C."/>
        </authorList>
    </citation>
    <scope>NUCLEOTIDE SEQUENCE [LARGE SCALE GENOMIC DNA]</scope>
    <source>
        <strain evidence="3">ATCC 49239 / DSM 5036 / JCM 8891 / ACAM 34</strain>
    </source>
</reference>
<dbReference type="eggNOG" id="arCOG03828">
    <property type="taxonomic scope" value="Archaea"/>
</dbReference>
<evidence type="ECO:0000313" key="2">
    <source>
        <dbReference type="EMBL" id="ACM57331.1"/>
    </source>
</evidence>
<gene>
    <name evidence="2" type="ordered locus">Hlac_1749</name>
</gene>
<sequence length="118" mass="12867">MAQTPTASLDETFDALTHSHRRYVLYYLRTHSGAATIDTLSAMLANELEGPSATPGTDTTEHIEVDLHHTHLPKLVDAGLITFARDRQSIELDGINGHDQFIDQAARVDGYVPPTAGD</sequence>
<dbReference type="InterPro" id="IPR055768">
    <property type="entry name" value="DUF7344"/>
</dbReference>
<feature type="domain" description="DUF7344" evidence="1">
    <location>
        <begin position="13"/>
        <end position="91"/>
    </location>
</feature>
<dbReference type="AlphaFoldDB" id="B9LPP3"/>
<organism evidence="2 3">
    <name type="scientific">Halorubrum lacusprofundi (strain ATCC 49239 / DSM 5036 / JCM 8891 / ACAM 34)</name>
    <dbReference type="NCBI Taxonomy" id="416348"/>
    <lineage>
        <taxon>Archaea</taxon>
        <taxon>Methanobacteriati</taxon>
        <taxon>Methanobacteriota</taxon>
        <taxon>Stenosarchaea group</taxon>
        <taxon>Halobacteria</taxon>
        <taxon>Halobacteriales</taxon>
        <taxon>Haloferacaceae</taxon>
        <taxon>Halorubrum</taxon>
    </lineage>
</organism>
<keyword evidence="3" id="KW-1185">Reference proteome</keyword>
<dbReference type="InterPro" id="IPR036388">
    <property type="entry name" value="WH-like_DNA-bd_sf"/>
</dbReference>
<accession>B9LPP3</accession>
<dbReference type="Proteomes" id="UP000000740">
    <property type="component" value="Chromosome 1"/>
</dbReference>
<dbReference type="RefSeq" id="WP_015910469.1">
    <property type="nucleotide sequence ID" value="NC_012029.1"/>
</dbReference>
<evidence type="ECO:0000313" key="3">
    <source>
        <dbReference type="Proteomes" id="UP000000740"/>
    </source>
</evidence>
<dbReference type="KEGG" id="hla:Hlac_1749"/>
<name>B9LPP3_HALLT</name>
<proteinExistence type="predicted"/>